<dbReference type="AlphaFoldDB" id="A0A8J6NWS5"/>
<keyword evidence="1" id="KW-1133">Transmembrane helix</keyword>
<reference evidence="2 3" key="1">
    <citation type="submission" date="2020-08" db="EMBL/GenBank/DDBJ databases">
        <title>Bridging the membrane lipid divide: bacteria of the FCB group superphylum have the potential to synthesize archaeal ether lipids.</title>
        <authorList>
            <person name="Villanueva L."/>
            <person name="Von Meijenfeldt F.A.B."/>
            <person name="Westbye A.B."/>
            <person name="Yadav S."/>
            <person name="Hopmans E.C."/>
            <person name="Dutilh B.E."/>
            <person name="Sinninghe Damste J.S."/>
        </authorList>
    </citation>
    <scope>NUCLEOTIDE SEQUENCE [LARGE SCALE GENOMIC DNA]</scope>
    <source>
        <strain evidence="2">NIOZ-UU100</strain>
    </source>
</reference>
<dbReference type="Proteomes" id="UP000654401">
    <property type="component" value="Unassembled WGS sequence"/>
</dbReference>
<protein>
    <submittedName>
        <fullName evidence="2">Cbb3-type cytochrome c oxidase subunit 3</fullName>
    </submittedName>
</protein>
<name>A0A8J6NWS5_9GAMM</name>
<evidence type="ECO:0000313" key="3">
    <source>
        <dbReference type="Proteomes" id="UP000654401"/>
    </source>
</evidence>
<feature type="transmembrane region" description="Helical" evidence="1">
    <location>
        <begin position="20"/>
        <end position="41"/>
    </location>
</feature>
<accession>A0A8J6NWS5</accession>
<evidence type="ECO:0000313" key="2">
    <source>
        <dbReference type="EMBL" id="MBC8519009.1"/>
    </source>
</evidence>
<keyword evidence="1" id="KW-0472">Membrane</keyword>
<dbReference type="EMBL" id="JACNFK010000014">
    <property type="protein sequence ID" value="MBC8519009.1"/>
    <property type="molecule type" value="Genomic_DNA"/>
</dbReference>
<evidence type="ECO:0000256" key="1">
    <source>
        <dbReference type="SAM" id="Phobius"/>
    </source>
</evidence>
<proteinExistence type="predicted"/>
<keyword evidence="1" id="KW-0812">Transmembrane</keyword>
<sequence>MNKDTSYFFTDWSAMTVNDWVGMIVTVTVAVVMVVAYILVFHPKNKEHLESQRYLVDGVDGEGENK</sequence>
<comment type="caution">
    <text evidence="2">The sequence shown here is derived from an EMBL/GenBank/DDBJ whole genome shotgun (WGS) entry which is preliminary data.</text>
</comment>
<organism evidence="2 3">
    <name type="scientific">Candidatus Thiopontia autotrophica</name>
    <dbReference type="NCBI Taxonomy" id="2841688"/>
    <lineage>
        <taxon>Bacteria</taxon>
        <taxon>Pseudomonadati</taxon>
        <taxon>Pseudomonadota</taxon>
        <taxon>Gammaproteobacteria</taxon>
        <taxon>Candidatus Thiopontia</taxon>
    </lineage>
</organism>
<gene>
    <name evidence="2" type="ORF">H8D24_01185</name>
</gene>